<dbReference type="Proteomes" id="UP000198362">
    <property type="component" value="Unassembled WGS sequence"/>
</dbReference>
<reference evidence="1 2" key="1">
    <citation type="submission" date="2017-06" db="EMBL/GenBank/DDBJ databases">
        <authorList>
            <person name="Kim H.J."/>
            <person name="Triplett B.A."/>
        </authorList>
    </citation>
    <scope>NUCLEOTIDE SEQUENCE [LARGE SCALE GENOMIC DNA]</scope>
    <source>
        <strain evidence="1 2">CGMCC 4.5593</strain>
    </source>
</reference>
<proteinExistence type="predicted"/>
<protein>
    <submittedName>
        <fullName evidence="1">Uncharacterized protein</fullName>
    </submittedName>
</protein>
<organism evidence="1 2">
    <name type="scientific">Asanoa hainanensis</name>
    <dbReference type="NCBI Taxonomy" id="560556"/>
    <lineage>
        <taxon>Bacteria</taxon>
        <taxon>Bacillati</taxon>
        <taxon>Actinomycetota</taxon>
        <taxon>Actinomycetes</taxon>
        <taxon>Micromonosporales</taxon>
        <taxon>Micromonosporaceae</taxon>
        <taxon>Asanoa</taxon>
    </lineage>
</organism>
<evidence type="ECO:0000313" key="1">
    <source>
        <dbReference type="EMBL" id="SNT65683.1"/>
    </source>
</evidence>
<dbReference type="RefSeq" id="WP_089255365.1">
    <property type="nucleotide sequence ID" value="NZ_FZPH01000025.1"/>
</dbReference>
<evidence type="ECO:0000313" key="2">
    <source>
        <dbReference type="Proteomes" id="UP000198362"/>
    </source>
</evidence>
<dbReference type="EMBL" id="FZPH01000025">
    <property type="protein sequence ID" value="SNT65683.1"/>
    <property type="molecule type" value="Genomic_DNA"/>
</dbReference>
<sequence>MTDQPTVAVALVFTSHYRFVTTGATEKEARDAMMAAWQRHCDHTRAERDFLDPDEDIIVLEAPIGSAFRDYSPI</sequence>
<gene>
    <name evidence="1" type="ORF">SAMN05421812_12526</name>
</gene>
<dbReference type="OrthoDB" id="9991252at2"/>
<name>A0A239PFA8_9ACTN</name>
<keyword evidence="2" id="KW-1185">Reference proteome</keyword>
<dbReference type="AlphaFoldDB" id="A0A239PFA8"/>
<accession>A0A239PFA8</accession>